<feature type="transmembrane region" description="Helical" evidence="6">
    <location>
        <begin position="231"/>
        <end position="251"/>
    </location>
</feature>
<dbReference type="CDD" id="cd07731">
    <property type="entry name" value="ComA-like_MBL-fold"/>
    <property type="match status" value="1"/>
</dbReference>
<feature type="transmembrane region" description="Helical" evidence="6">
    <location>
        <begin position="461"/>
        <end position="484"/>
    </location>
</feature>
<keyword evidence="4 6" id="KW-1133">Transmembrane helix</keyword>
<evidence type="ECO:0000259" key="7">
    <source>
        <dbReference type="SMART" id="SM00849"/>
    </source>
</evidence>
<comment type="caution">
    <text evidence="8">The sequence shown here is derived from an EMBL/GenBank/DDBJ whole genome shotgun (WGS) entry which is preliminary data.</text>
</comment>
<evidence type="ECO:0000256" key="6">
    <source>
        <dbReference type="SAM" id="Phobius"/>
    </source>
</evidence>
<dbReference type="InterPro" id="IPR052159">
    <property type="entry name" value="Competence_DNA_uptake"/>
</dbReference>
<dbReference type="InterPro" id="IPR036866">
    <property type="entry name" value="RibonucZ/Hydroxyglut_hydro"/>
</dbReference>
<dbReference type="InterPro" id="IPR004797">
    <property type="entry name" value="Competence_ComEC/Rec2"/>
</dbReference>
<feature type="transmembrane region" description="Helical" evidence="6">
    <location>
        <begin position="271"/>
        <end position="289"/>
    </location>
</feature>
<dbReference type="InterPro" id="IPR025405">
    <property type="entry name" value="DUF4131"/>
</dbReference>
<dbReference type="PANTHER" id="PTHR30619">
    <property type="entry name" value="DNA INTERNALIZATION/COMPETENCE PROTEIN COMEC/REC2"/>
    <property type="match status" value="1"/>
</dbReference>
<proteinExistence type="predicted"/>
<gene>
    <name evidence="8" type="ORF">M3P05_07540</name>
</gene>
<feature type="transmembrane region" description="Helical" evidence="6">
    <location>
        <begin position="296"/>
        <end position="329"/>
    </location>
</feature>
<dbReference type="Proteomes" id="UP001203338">
    <property type="component" value="Unassembled WGS sequence"/>
</dbReference>
<feature type="transmembrane region" description="Helical" evidence="6">
    <location>
        <begin position="423"/>
        <end position="441"/>
    </location>
</feature>
<keyword evidence="5 6" id="KW-0472">Membrane</keyword>
<dbReference type="EMBL" id="JAMFLX010000008">
    <property type="protein sequence ID" value="MCL6269791.1"/>
    <property type="molecule type" value="Genomic_DNA"/>
</dbReference>
<keyword evidence="2" id="KW-1003">Cell membrane</keyword>
<name>A0ABT0PF04_9GAMM</name>
<keyword evidence="3 6" id="KW-0812">Transmembrane</keyword>
<dbReference type="Gene3D" id="3.60.15.10">
    <property type="entry name" value="Ribonuclease Z/Hydroxyacylglutathione hydrolase-like"/>
    <property type="match status" value="1"/>
</dbReference>
<evidence type="ECO:0000256" key="2">
    <source>
        <dbReference type="ARBA" id="ARBA00022475"/>
    </source>
</evidence>
<feature type="transmembrane region" description="Helical" evidence="6">
    <location>
        <begin position="335"/>
        <end position="353"/>
    </location>
</feature>
<evidence type="ECO:0000256" key="4">
    <source>
        <dbReference type="ARBA" id="ARBA00022989"/>
    </source>
</evidence>
<evidence type="ECO:0000256" key="1">
    <source>
        <dbReference type="ARBA" id="ARBA00004651"/>
    </source>
</evidence>
<accession>A0ABT0PF04</accession>
<dbReference type="InterPro" id="IPR004477">
    <property type="entry name" value="ComEC_N"/>
</dbReference>
<evidence type="ECO:0000313" key="8">
    <source>
        <dbReference type="EMBL" id="MCL6269791.1"/>
    </source>
</evidence>
<keyword evidence="9" id="KW-1185">Reference proteome</keyword>
<feature type="transmembrane region" description="Helical" evidence="6">
    <location>
        <begin position="46"/>
        <end position="63"/>
    </location>
</feature>
<dbReference type="Pfam" id="PF03772">
    <property type="entry name" value="Competence"/>
    <property type="match status" value="1"/>
</dbReference>
<protein>
    <submittedName>
        <fullName evidence="8">DNA internalization-related competence protein ComEC/Rec2</fullName>
    </submittedName>
</protein>
<dbReference type="RefSeq" id="WP_249698881.1">
    <property type="nucleotide sequence ID" value="NZ_JAMFLX010000008.1"/>
</dbReference>
<dbReference type="Pfam" id="PF00753">
    <property type="entry name" value="Lactamase_B"/>
    <property type="match status" value="1"/>
</dbReference>
<evidence type="ECO:0000313" key="9">
    <source>
        <dbReference type="Proteomes" id="UP001203338"/>
    </source>
</evidence>
<evidence type="ECO:0000256" key="3">
    <source>
        <dbReference type="ARBA" id="ARBA00022692"/>
    </source>
</evidence>
<dbReference type="NCBIfam" id="TIGR00361">
    <property type="entry name" value="ComEC_Rec2"/>
    <property type="match status" value="1"/>
</dbReference>
<feature type="domain" description="Metallo-beta-lactamase" evidence="7">
    <location>
        <begin position="514"/>
        <end position="701"/>
    </location>
</feature>
<dbReference type="SMART" id="SM00849">
    <property type="entry name" value="Lactamase_B"/>
    <property type="match status" value="1"/>
</dbReference>
<dbReference type="Pfam" id="PF13567">
    <property type="entry name" value="DUF4131"/>
    <property type="match status" value="1"/>
</dbReference>
<evidence type="ECO:0000256" key="5">
    <source>
        <dbReference type="ARBA" id="ARBA00023136"/>
    </source>
</evidence>
<dbReference type="PANTHER" id="PTHR30619:SF1">
    <property type="entry name" value="RECOMBINATION PROTEIN 2"/>
    <property type="match status" value="1"/>
</dbReference>
<feature type="transmembrane region" description="Helical" evidence="6">
    <location>
        <begin position="389"/>
        <end position="411"/>
    </location>
</feature>
<organism evidence="8 9">
    <name type="scientific">Parendozoicomonas callyspongiae</name>
    <dbReference type="NCBI Taxonomy" id="2942213"/>
    <lineage>
        <taxon>Bacteria</taxon>
        <taxon>Pseudomonadati</taxon>
        <taxon>Pseudomonadota</taxon>
        <taxon>Gammaproteobacteria</taxon>
        <taxon>Oceanospirillales</taxon>
        <taxon>Endozoicomonadaceae</taxon>
        <taxon>Parendozoicomonas</taxon>
    </lineage>
</organism>
<dbReference type="InterPro" id="IPR035681">
    <property type="entry name" value="ComA-like_MBL"/>
</dbReference>
<dbReference type="SUPFAM" id="SSF56281">
    <property type="entry name" value="Metallo-hydrolase/oxidoreductase"/>
    <property type="match status" value="1"/>
</dbReference>
<sequence>MWQILAGISVGILSASFSPVAPDPHWLWPAGMLSLFMTLLSAFRFPYFMVPAALMLGMVYGFWQGQSRFHSWVDAELTGKDLLLSGSVISLPSESGGSTRFIFQVPSGQKPSGNISLNWHDAPDGLAGQKWKLCIRLKRPNGFVSPGVRDYQAWLMRQNIIATGYVRQSPQNEMLGDAKTSLAAGIRAPISNWLTENLSVSFSGLVKALLLGDTRGLTSDDWQLFRDTGTIHLLVISGLHVSLVAMVGWVLMRGFGLLGLLPLNHIPLSSFASVCGLILALIYGALAGFGLPVQRALVMLTAGVGSLLLGFRLPIVTVLLVALISVLLIDPLAGTSSGFWLSFLAVSVLLYMFSHRKGRNGVQQLIMAQFVIAVALAPVLAGFQQPVSLLSPLVNLVSIPLVGGIVVPLMLASLAVSALFQSAGLWLLSVAGHLLEIWKFVLQWSVEYLGQVFWLPPPTGLDLIAAIVGIAIMLAPSGLGWRWLGFCCLLPWLWPKVDRPDYGTAEVAVMDVGQGLAIVVQTQKHTLVYDTGDRFPSGFTAADAVLLPWLRRHRIRSLDRIVVSHGDRDHIGGLESLSRFSPDAEVVLSEIPYDAFPSASSCYDRKPWRWDGVGFEFLHALPDGNISSNDRSCVLRICSQSNCALLTGDISSRREKQLVDKYGTNLKSEIFLVPHHGSRTSSSEQFLEAVKPDYASISSGYSNRFHHPSSDVITRLEFRKIRVLNTAQTGSQVYLLGKSLEPVCSRGNGWGWWKRKLLDGTTMQNCDRVQ</sequence>
<comment type="subcellular location">
    <subcellularLocation>
        <location evidence="1">Cell membrane</location>
        <topology evidence="1">Multi-pass membrane protein</topology>
    </subcellularLocation>
</comment>
<dbReference type="NCBIfam" id="TIGR00360">
    <property type="entry name" value="ComEC_N-term"/>
    <property type="match status" value="1"/>
</dbReference>
<dbReference type="InterPro" id="IPR001279">
    <property type="entry name" value="Metallo-B-lactamas"/>
</dbReference>
<reference evidence="8 9" key="1">
    <citation type="submission" date="2022-05" db="EMBL/GenBank/DDBJ databases">
        <authorList>
            <person name="Park J.-S."/>
        </authorList>
    </citation>
    <scope>NUCLEOTIDE SEQUENCE [LARGE SCALE GENOMIC DNA]</scope>
    <source>
        <strain evidence="8 9">2012CJ34-2</strain>
    </source>
</reference>
<feature type="transmembrane region" description="Helical" evidence="6">
    <location>
        <begin position="365"/>
        <end position="383"/>
    </location>
</feature>